<dbReference type="EMBL" id="FNVO01000019">
    <property type="protein sequence ID" value="SEG86654.1"/>
    <property type="molecule type" value="Genomic_DNA"/>
</dbReference>
<organism evidence="1 2">
    <name type="scientific">Thermomonospora echinospora</name>
    <dbReference type="NCBI Taxonomy" id="1992"/>
    <lineage>
        <taxon>Bacteria</taxon>
        <taxon>Bacillati</taxon>
        <taxon>Actinomycetota</taxon>
        <taxon>Actinomycetes</taxon>
        <taxon>Streptosporangiales</taxon>
        <taxon>Thermomonosporaceae</taxon>
        <taxon>Thermomonospora</taxon>
    </lineage>
</organism>
<keyword evidence="2" id="KW-1185">Reference proteome</keyword>
<protein>
    <submittedName>
        <fullName evidence="1">Branched-chain amino acid transport system permease protein</fullName>
    </submittedName>
</protein>
<evidence type="ECO:0000313" key="2">
    <source>
        <dbReference type="Proteomes" id="UP000236723"/>
    </source>
</evidence>
<proteinExistence type="predicted"/>
<reference evidence="2" key="1">
    <citation type="submission" date="2016-10" db="EMBL/GenBank/DDBJ databases">
        <authorList>
            <person name="Varghese N."/>
            <person name="Submissions S."/>
        </authorList>
    </citation>
    <scope>NUCLEOTIDE SEQUENCE [LARGE SCALE GENOMIC DNA]</scope>
    <source>
        <strain evidence="2">DSM 43163</strain>
    </source>
</reference>
<dbReference type="Proteomes" id="UP000236723">
    <property type="component" value="Unassembled WGS sequence"/>
</dbReference>
<evidence type="ECO:0000313" key="1">
    <source>
        <dbReference type="EMBL" id="SEG86654.1"/>
    </source>
</evidence>
<gene>
    <name evidence="1" type="ORF">SAMN04489712_119138</name>
</gene>
<dbReference type="RefSeq" id="WP_200827595.1">
    <property type="nucleotide sequence ID" value="NZ_FNVO01000019.1"/>
</dbReference>
<accession>A0A1H6DN49</accession>
<name>A0A1H6DN49_9ACTN</name>
<sequence>MTNLLELAANGVSLGLLYSIPGPGVSLSMEVVVFTAFPAAIIGGLDSLGGAVAGGLIVGMVQVLPAGCQDELSFLGLGLGDVDWRGRR</sequence>
<dbReference type="AlphaFoldDB" id="A0A1H6DN49"/>